<keyword evidence="2" id="KW-1185">Reference proteome</keyword>
<dbReference type="AlphaFoldDB" id="A0A4R3XVC6"/>
<gene>
    <name evidence="1" type="ORF">EDC63_13037</name>
</gene>
<proteinExistence type="predicted"/>
<dbReference type="EMBL" id="SMCO01000030">
    <property type="protein sequence ID" value="TCV80124.1"/>
    <property type="molecule type" value="Genomic_DNA"/>
</dbReference>
<reference evidence="1 2" key="1">
    <citation type="submission" date="2019-03" db="EMBL/GenBank/DDBJ databases">
        <title>Genomic Encyclopedia of Type Strains, Phase IV (KMG-IV): sequencing the most valuable type-strain genomes for metagenomic binning, comparative biology and taxonomic classification.</title>
        <authorList>
            <person name="Goeker M."/>
        </authorList>
    </citation>
    <scope>NUCLEOTIDE SEQUENCE [LARGE SCALE GENOMIC DNA]</scope>
    <source>
        <strain evidence="1 2">DSM 100309</strain>
    </source>
</reference>
<name>A0A4R3XVC6_9PROT</name>
<comment type="caution">
    <text evidence="1">The sequence shown here is derived from an EMBL/GenBank/DDBJ whole genome shotgun (WGS) entry which is preliminary data.</text>
</comment>
<protein>
    <submittedName>
        <fullName evidence="1">Uncharacterized protein</fullName>
    </submittedName>
</protein>
<sequence>MSTIQDLFQQAQLAEAAYANIAVPLGPITPYHRRDEPA</sequence>
<organism evidence="1 2">
    <name type="scientific">Sulfurirhabdus autotrophica</name>
    <dbReference type="NCBI Taxonomy" id="1706046"/>
    <lineage>
        <taxon>Bacteria</taxon>
        <taxon>Pseudomonadati</taxon>
        <taxon>Pseudomonadota</taxon>
        <taxon>Betaproteobacteria</taxon>
        <taxon>Nitrosomonadales</taxon>
        <taxon>Sulfuricellaceae</taxon>
        <taxon>Sulfurirhabdus</taxon>
    </lineage>
</organism>
<dbReference type="Proteomes" id="UP000295367">
    <property type="component" value="Unassembled WGS sequence"/>
</dbReference>
<evidence type="ECO:0000313" key="2">
    <source>
        <dbReference type="Proteomes" id="UP000295367"/>
    </source>
</evidence>
<accession>A0A4R3XVC6</accession>
<evidence type="ECO:0000313" key="1">
    <source>
        <dbReference type="EMBL" id="TCV80124.1"/>
    </source>
</evidence>